<proteinExistence type="predicted"/>
<keyword evidence="2" id="KW-1185">Reference proteome</keyword>
<sequence length="94" mass="10302">MPAVSHGLTEESFKQALSRRLAGAAEKSTILCVYSTATRPEDKVTDPALTAYVPRMGAWTQEQGPLLDGVTWSRKMVAHSDTEVDLGNRQRSIL</sequence>
<gene>
    <name evidence="1" type="ORF">NDU88_004793</name>
</gene>
<evidence type="ECO:0000313" key="2">
    <source>
        <dbReference type="Proteomes" id="UP001066276"/>
    </source>
</evidence>
<dbReference type="AlphaFoldDB" id="A0AAV7RLI5"/>
<accession>A0AAV7RLI5</accession>
<name>A0AAV7RLI5_PLEWA</name>
<reference evidence="1" key="1">
    <citation type="journal article" date="2022" name="bioRxiv">
        <title>Sequencing and chromosome-scale assembly of the giantPleurodeles waltlgenome.</title>
        <authorList>
            <person name="Brown T."/>
            <person name="Elewa A."/>
            <person name="Iarovenko S."/>
            <person name="Subramanian E."/>
            <person name="Araus A.J."/>
            <person name="Petzold A."/>
            <person name="Susuki M."/>
            <person name="Suzuki K.-i.T."/>
            <person name="Hayashi T."/>
            <person name="Toyoda A."/>
            <person name="Oliveira C."/>
            <person name="Osipova E."/>
            <person name="Leigh N.D."/>
            <person name="Simon A."/>
            <person name="Yun M.H."/>
        </authorList>
    </citation>
    <scope>NUCLEOTIDE SEQUENCE</scope>
    <source>
        <strain evidence="1">20211129_DDA</strain>
        <tissue evidence="1">Liver</tissue>
    </source>
</reference>
<organism evidence="1 2">
    <name type="scientific">Pleurodeles waltl</name>
    <name type="common">Iberian ribbed newt</name>
    <dbReference type="NCBI Taxonomy" id="8319"/>
    <lineage>
        <taxon>Eukaryota</taxon>
        <taxon>Metazoa</taxon>
        <taxon>Chordata</taxon>
        <taxon>Craniata</taxon>
        <taxon>Vertebrata</taxon>
        <taxon>Euteleostomi</taxon>
        <taxon>Amphibia</taxon>
        <taxon>Batrachia</taxon>
        <taxon>Caudata</taxon>
        <taxon>Salamandroidea</taxon>
        <taxon>Salamandridae</taxon>
        <taxon>Pleurodelinae</taxon>
        <taxon>Pleurodeles</taxon>
    </lineage>
</organism>
<protein>
    <submittedName>
        <fullName evidence="1">Uncharacterized protein</fullName>
    </submittedName>
</protein>
<evidence type="ECO:0000313" key="1">
    <source>
        <dbReference type="EMBL" id="KAJ1152014.1"/>
    </source>
</evidence>
<dbReference type="EMBL" id="JANPWB010000009">
    <property type="protein sequence ID" value="KAJ1152014.1"/>
    <property type="molecule type" value="Genomic_DNA"/>
</dbReference>
<comment type="caution">
    <text evidence="1">The sequence shown here is derived from an EMBL/GenBank/DDBJ whole genome shotgun (WGS) entry which is preliminary data.</text>
</comment>
<dbReference type="Proteomes" id="UP001066276">
    <property type="component" value="Chromosome 5"/>
</dbReference>